<protein>
    <submittedName>
        <fullName evidence="7">DUF423 domain-containing protein</fullName>
    </submittedName>
</protein>
<evidence type="ECO:0000313" key="7">
    <source>
        <dbReference type="EMBL" id="MCA6073886.1"/>
    </source>
</evidence>
<dbReference type="InterPro" id="IPR006696">
    <property type="entry name" value="DUF423"/>
</dbReference>
<keyword evidence="3 6" id="KW-0812">Transmembrane</keyword>
<dbReference type="PANTHER" id="PTHR43461">
    <property type="entry name" value="TRANSMEMBRANE PROTEIN 256"/>
    <property type="match status" value="1"/>
</dbReference>
<gene>
    <name evidence="7" type="ORF">LDX50_03350</name>
</gene>
<dbReference type="AlphaFoldDB" id="A0A9X1HM41"/>
<accession>A0A9X1HM41</accession>
<comment type="caution">
    <text evidence="7">The sequence shown here is derived from an EMBL/GenBank/DDBJ whole genome shotgun (WGS) entry which is preliminary data.</text>
</comment>
<evidence type="ECO:0000256" key="2">
    <source>
        <dbReference type="ARBA" id="ARBA00009694"/>
    </source>
</evidence>
<organism evidence="7 8">
    <name type="scientific">Fulvivirga sedimenti</name>
    <dbReference type="NCBI Taxonomy" id="2879465"/>
    <lineage>
        <taxon>Bacteria</taxon>
        <taxon>Pseudomonadati</taxon>
        <taxon>Bacteroidota</taxon>
        <taxon>Cytophagia</taxon>
        <taxon>Cytophagales</taxon>
        <taxon>Fulvivirgaceae</taxon>
        <taxon>Fulvivirga</taxon>
    </lineage>
</organism>
<reference evidence="7" key="1">
    <citation type="submission" date="2021-09" db="EMBL/GenBank/DDBJ databases">
        <title>Fulvivirga sp. isolated from coastal sediment.</title>
        <authorList>
            <person name="Yu H."/>
        </authorList>
    </citation>
    <scope>NUCLEOTIDE SEQUENCE</scope>
    <source>
        <strain evidence="7">1062</strain>
    </source>
</reference>
<dbReference type="RefSeq" id="WP_225696996.1">
    <property type="nucleotide sequence ID" value="NZ_JAIXNE010000001.1"/>
</dbReference>
<dbReference type="EMBL" id="JAIXNE010000001">
    <property type="protein sequence ID" value="MCA6073886.1"/>
    <property type="molecule type" value="Genomic_DNA"/>
</dbReference>
<dbReference type="Proteomes" id="UP001139409">
    <property type="component" value="Unassembled WGS sequence"/>
</dbReference>
<feature type="transmembrane region" description="Helical" evidence="6">
    <location>
        <begin position="99"/>
        <end position="123"/>
    </location>
</feature>
<comment type="subcellular location">
    <subcellularLocation>
        <location evidence="1">Membrane</location>
        <topology evidence="1">Multi-pass membrane protein</topology>
    </subcellularLocation>
</comment>
<evidence type="ECO:0000256" key="6">
    <source>
        <dbReference type="SAM" id="Phobius"/>
    </source>
</evidence>
<keyword evidence="5 6" id="KW-0472">Membrane</keyword>
<comment type="similarity">
    <text evidence="2">Belongs to the UPF0382 family.</text>
</comment>
<evidence type="ECO:0000256" key="4">
    <source>
        <dbReference type="ARBA" id="ARBA00022989"/>
    </source>
</evidence>
<evidence type="ECO:0000313" key="8">
    <source>
        <dbReference type="Proteomes" id="UP001139409"/>
    </source>
</evidence>
<sequence length="128" mass="13867">MNARYTLLIAGVSGAMAVGLGAFGAHALESMLMESGRLDTYETAVKYHYYHSLLLMMLGLLRLSHHSMPHLKTAIHCCMAGIIIFSGSLYILCLTGSDWLGAVTPIGGLLLISSWLLTGVGAWKHFKE</sequence>
<dbReference type="GO" id="GO:0005886">
    <property type="term" value="C:plasma membrane"/>
    <property type="evidence" value="ECO:0007669"/>
    <property type="project" value="TreeGrafter"/>
</dbReference>
<evidence type="ECO:0000256" key="3">
    <source>
        <dbReference type="ARBA" id="ARBA00022692"/>
    </source>
</evidence>
<keyword evidence="8" id="KW-1185">Reference proteome</keyword>
<keyword evidence="4 6" id="KW-1133">Transmembrane helix</keyword>
<feature type="transmembrane region" description="Helical" evidence="6">
    <location>
        <begin position="7"/>
        <end position="27"/>
    </location>
</feature>
<dbReference type="Pfam" id="PF04241">
    <property type="entry name" value="DUF423"/>
    <property type="match status" value="1"/>
</dbReference>
<dbReference type="PANTHER" id="PTHR43461:SF1">
    <property type="entry name" value="TRANSMEMBRANE PROTEIN 256"/>
    <property type="match status" value="1"/>
</dbReference>
<evidence type="ECO:0000256" key="1">
    <source>
        <dbReference type="ARBA" id="ARBA00004141"/>
    </source>
</evidence>
<feature type="transmembrane region" description="Helical" evidence="6">
    <location>
        <begin position="47"/>
        <end position="63"/>
    </location>
</feature>
<name>A0A9X1HM41_9BACT</name>
<proteinExistence type="inferred from homology"/>
<evidence type="ECO:0000256" key="5">
    <source>
        <dbReference type="ARBA" id="ARBA00023136"/>
    </source>
</evidence>
<feature type="transmembrane region" description="Helical" evidence="6">
    <location>
        <begin position="75"/>
        <end position="93"/>
    </location>
</feature>